<dbReference type="Proteomes" id="UP000301751">
    <property type="component" value="Unassembled WGS sequence"/>
</dbReference>
<evidence type="ECO:0000259" key="6">
    <source>
        <dbReference type="PROSITE" id="PS01124"/>
    </source>
</evidence>
<proteinExistence type="predicted"/>
<dbReference type="SUPFAM" id="SSF52317">
    <property type="entry name" value="Class I glutamine amidotransferase-like"/>
    <property type="match status" value="1"/>
</dbReference>
<dbReference type="Gene3D" id="1.10.10.60">
    <property type="entry name" value="Homeodomain-like"/>
    <property type="match status" value="1"/>
</dbReference>
<evidence type="ECO:0000256" key="3">
    <source>
        <dbReference type="ARBA" id="ARBA00023163"/>
    </source>
</evidence>
<dbReference type="PANTHER" id="PTHR46796:SF13">
    <property type="entry name" value="HTH-TYPE TRANSCRIPTIONAL ACTIVATOR RHAS"/>
    <property type="match status" value="1"/>
</dbReference>
<feature type="domain" description="HTH araC/xylS-type" evidence="6">
    <location>
        <begin position="219"/>
        <end position="317"/>
    </location>
</feature>
<dbReference type="CDD" id="cd03136">
    <property type="entry name" value="GATase1_AraC_ArgR_like"/>
    <property type="match status" value="1"/>
</dbReference>
<keyword evidence="3" id="KW-0804">Transcription</keyword>
<dbReference type="EMBL" id="BJCL01000007">
    <property type="protein sequence ID" value="GCL63803.1"/>
    <property type="molecule type" value="Genomic_DNA"/>
</dbReference>
<feature type="region of interest" description="Disordered" evidence="4">
    <location>
        <begin position="306"/>
        <end position="341"/>
    </location>
</feature>
<reference evidence="8" key="1">
    <citation type="submission" date="2019-03" db="EMBL/GenBank/DDBJ databases">
        <title>Aquabacterium pictum sp.nov., the first bacteriochlorophyll a-containing freshwater bacterium in the genus Aquabacterium of the class Betaproteobacteria.</title>
        <authorList>
            <person name="Hirose S."/>
            <person name="Tank M."/>
            <person name="Hara E."/>
            <person name="Tamaki H."/>
            <person name="Takaichi S."/>
            <person name="Haruta S."/>
            <person name="Hanada S."/>
        </authorList>
    </citation>
    <scope>NUCLEOTIDE SEQUENCE [LARGE SCALE GENOMIC DNA]</scope>
    <source>
        <strain evidence="8">W35</strain>
    </source>
</reference>
<dbReference type="GO" id="GO:0003700">
    <property type="term" value="F:DNA-binding transcription factor activity"/>
    <property type="evidence" value="ECO:0007669"/>
    <property type="project" value="InterPro"/>
</dbReference>
<accession>A0A480AQU1</accession>
<evidence type="ECO:0000256" key="4">
    <source>
        <dbReference type="SAM" id="MobiDB-lite"/>
    </source>
</evidence>
<feature type="compositionally biased region" description="Basic and acidic residues" evidence="4">
    <location>
        <begin position="310"/>
        <end position="326"/>
    </location>
</feature>
<sequence>MQRFVHGFLLLPRCSLLALGGALDALDAANATLGHAQHSSLCLSLDGRPVRCSTGTKVQVDHGLADAPELQSLFILADLPLPDAARDGHARQLHPWLQERARYGMLLGGIGSGAAVLAQAGLLDGHRATLAWAQVPQLGDSHPAVLWSSRVYEIDRQRLSCGAGTASLDLLIAWLGRLHGERLAQALVGHFGLDRLRGADERQPSPVQARIGTGGAKLAEAVALMEANLGEPLPTEEIARLAGVSRRQLERLFKQHLDALPSRYYAELRLMRARRLLQQTGQSILQIGLACGFASGSHFSSAYRSRFGHTPREARSQRALAWRDEPDQPPSADSGRTESPP</sequence>
<dbReference type="InterPro" id="IPR018060">
    <property type="entry name" value="HTH_AraC"/>
</dbReference>
<dbReference type="Pfam" id="PF12833">
    <property type="entry name" value="HTH_18"/>
    <property type="match status" value="1"/>
</dbReference>
<feature type="chain" id="PRO_5019853069" evidence="5">
    <location>
        <begin position="25"/>
        <end position="341"/>
    </location>
</feature>
<organism evidence="7 8">
    <name type="scientific">Pseudaquabacterium pictum</name>
    <dbReference type="NCBI Taxonomy" id="2315236"/>
    <lineage>
        <taxon>Bacteria</taxon>
        <taxon>Pseudomonadati</taxon>
        <taxon>Pseudomonadota</taxon>
        <taxon>Betaproteobacteria</taxon>
        <taxon>Burkholderiales</taxon>
        <taxon>Sphaerotilaceae</taxon>
        <taxon>Pseudaquabacterium</taxon>
    </lineage>
</organism>
<dbReference type="PROSITE" id="PS00041">
    <property type="entry name" value="HTH_ARAC_FAMILY_1"/>
    <property type="match status" value="1"/>
</dbReference>
<keyword evidence="5" id="KW-0732">Signal</keyword>
<name>A0A480AQU1_9BURK</name>
<dbReference type="SUPFAM" id="SSF46689">
    <property type="entry name" value="Homeodomain-like"/>
    <property type="match status" value="2"/>
</dbReference>
<dbReference type="RefSeq" id="WP_228027120.1">
    <property type="nucleotide sequence ID" value="NZ_BJCL01000007.1"/>
</dbReference>
<dbReference type="InterPro" id="IPR050204">
    <property type="entry name" value="AraC_XylS_family_regulators"/>
</dbReference>
<dbReference type="InterPro" id="IPR029062">
    <property type="entry name" value="Class_I_gatase-like"/>
</dbReference>
<dbReference type="GO" id="GO:0043565">
    <property type="term" value="F:sequence-specific DNA binding"/>
    <property type="evidence" value="ECO:0007669"/>
    <property type="project" value="InterPro"/>
</dbReference>
<keyword evidence="1" id="KW-0805">Transcription regulation</keyword>
<dbReference type="PROSITE" id="PS01124">
    <property type="entry name" value="HTH_ARAC_FAMILY_2"/>
    <property type="match status" value="1"/>
</dbReference>
<dbReference type="PANTHER" id="PTHR46796">
    <property type="entry name" value="HTH-TYPE TRANSCRIPTIONAL ACTIVATOR RHAS-RELATED"/>
    <property type="match status" value="1"/>
</dbReference>
<evidence type="ECO:0000313" key="7">
    <source>
        <dbReference type="EMBL" id="GCL63803.1"/>
    </source>
</evidence>
<feature type="signal peptide" evidence="5">
    <location>
        <begin position="1"/>
        <end position="24"/>
    </location>
</feature>
<comment type="caution">
    <text evidence="7">The sequence shown here is derived from an EMBL/GenBank/DDBJ whole genome shotgun (WGS) entry which is preliminary data.</text>
</comment>
<dbReference type="InterPro" id="IPR009057">
    <property type="entry name" value="Homeodomain-like_sf"/>
</dbReference>
<evidence type="ECO:0000313" key="8">
    <source>
        <dbReference type="Proteomes" id="UP000301751"/>
    </source>
</evidence>
<dbReference type="Gene3D" id="3.40.50.880">
    <property type="match status" value="1"/>
</dbReference>
<gene>
    <name evidence="7" type="primary">argR</name>
    <name evidence="7" type="ORF">AQPW35_28840</name>
</gene>
<dbReference type="SMART" id="SM00342">
    <property type="entry name" value="HTH_ARAC"/>
    <property type="match status" value="1"/>
</dbReference>
<keyword evidence="8" id="KW-1185">Reference proteome</keyword>
<evidence type="ECO:0000256" key="1">
    <source>
        <dbReference type="ARBA" id="ARBA00023015"/>
    </source>
</evidence>
<dbReference type="AlphaFoldDB" id="A0A480AQU1"/>
<dbReference type="InterPro" id="IPR018062">
    <property type="entry name" value="HTH_AraC-typ_CS"/>
</dbReference>
<protein>
    <submittedName>
        <fullName evidence="7">AraC family transcriptional regulator</fullName>
    </submittedName>
</protein>
<evidence type="ECO:0000256" key="2">
    <source>
        <dbReference type="ARBA" id="ARBA00023125"/>
    </source>
</evidence>
<dbReference type="PRINTS" id="PR00032">
    <property type="entry name" value="HTHARAC"/>
</dbReference>
<keyword evidence="2" id="KW-0238">DNA-binding</keyword>
<dbReference type="InterPro" id="IPR020449">
    <property type="entry name" value="Tscrpt_reg_AraC-type_HTH"/>
</dbReference>
<evidence type="ECO:0000256" key="5">
    <source>
        <dbReference type="SAM" id="SignalP"/>
    </source>
</evidence>